<evidence type="ECO:0000256" key="1">
    <source>
        <dbReference type="SAM" id="Phobius"/>
    </source>
</evidence>
<dbReference type="Proteomes" id="UP000286113">
    <property type="component" value="Unassembled WGS sequence"/>
</dbReference>
<feature type="transmembrane region" description="Helical" evidence="1">
    <location>
        <begin position="40"/>
        <end position="59"/>
    </location>
</feature>
<feature type="transmembrane region" description="Helical" evidence="1">
    <location>
        <begin position="12"/>
        <end position="28"/>
    </location>
</feature>
<keyword evidence="1" id="KW-0472">Membrane</keyword>
<evidence type="ECO:0000313" key="3">
    <source>
        <dbReference type="Proteomes" id="UP000286113"/>
    </source>
</evidence>
<name>A0AA93BCU6_9BACT</name>
<keyword evidence="1" id="KW-1133">Transmembrane helix</keyword>
<accession>A0AA93BCU6</accession>
<gene>
    <name evidence="2" type="ORF">DWX90_15670</name>
</gene>
<reference evidence="2 3" key="1">
    <citation type="submission" date="2018-08" db="EMBL/GenBank/DDBJ databases">
        <title>A genome reference for cultivated species of the human gut microbiota.</title>
        <authorList>
            <person name="Zou Y."/>
            <person name="Xue W."/>
            <person name="Luo G."/>
        </authorList>
    </citation>
    <scope>NUCLEOTIDE SEQUENCE [LARGE SCALE GENOMIC DNA]</scope>
    <source>
        <strain evidence="2 3">AF22-1</strain>
    </source>
</reference>
<protein>
    <submittedName>
        <fullName evidence="2">Uncharacterized protein</fullName>
    </submittedName>
</protein>
<evidence type="ECO:0000313" key="2">
    <source>
        <dbReference type="EMBL" id="RGS44659.1"/>
    </source>
</evidence>
<dbReference type="EMBL" id="QRVN01000058">
    <property type="protein sequence ID" value="RGS44659.1"/>
    <property type="molecule type" value="Genomic_DNA"/>
</dbReference>
<feature type="transmembrane region" description="Helical" evidence="1">
    <location>
        <begin position="71"/>
        <end position="91"/>
    </location>
</feature>
<comment type="caution">
    <text evidence="2">The sequence shown here is derived from an EMBL/GenBank/DDBJ whole genome shotgun (WGS) entry which is preliminary data.</text>
</comment>
<sequence length="182" mass="21659">MKQIKEKRNKSNMCTWLIIVLLAMYMYLRLNFLITFSDWWIALCYCGVFLVFMLLFYLLGKSIIYLKIIEISTIAFLSVWNIIYLCGFYSISAHNTIEVIVPINGYYTRRVDGVLFSYKGYKFNRTLNISDVLTKYGKDITKECELKLSLYEVYENFYYINYIDIVKKNVRNDNSEKNVSDK</sequence>
<keyword evidence="1" id="KW-0812">Transmembrane</keyword>
<organism evidence="2 3">
    <name type="scientific">Segatella copri</name>
    <dbReference type="NCBI Taxonomy" id="165179"/>
    <lineage>
        <taxon>Bacteria</taxon>
        <taxon>Pseudomonadati</taxon>
        <taxon>Bacteroidota</taxon>
        <taxon>Bacteroidia</taxon>
        <taxon>Bacteroidales</taxon>
        <taxon>Prevotellaceae</taxon>
        <taxon>Segatella</taxon>
    </lineage>
</organism>
<dbReference type="AlphaFoldDB" id="A0AA93BCU6"/>
<proteinExistence type="predicted"/>